<keyword evidence="6" id="KW-1185">Reference proteome</keyword>
<comment type="caution">
    <text evidence="5">The sequence shown here is derived from an EMBL/GenBank/DDBJ whole genome shotgun (WGS) entry which is preliminary data.</text>
</comment>
<feature type="repeat" description="TPR" evidence="3">
    <location>
        <begin position="376"/>
        <end position="409"/>
    </location>
</feature>
<keyword evidence="2 3" id="KW-0802">TPR repeat</keyword>
<evidence type="ECO:0008006" key="7">
    <source>
        <dbReference type="Google" id="ProtNLM"/>
    </source>
</evidence>
<reference evidence="5" key="1">
    <citation type="submission" date="2022-12" db="EMBL/GenBank/DDBJ databases">
        <title>Draft genome assemblies for two species of Escallonia (Escalloniales).</title>
        <authorList>
            <person name="Chanderbali A."/>
            <person name="Dervinis C."/>
            <person name="Anghel I."/>
            <person name="Soltis D."/>
            <person name="Soltis P."/>
            <person name="Zapata F."/>
        </authorList>
    </citation>
    <scope>NUCLEOTIDE SEQUENCE</scope>
    <source>
        <strain evidence="5">UCBG92.1500</strain>
        <tissue evidence="5">Leaf</tissue>
    </source>
</reference>
<dbReference type="InterPro" id="IPR019734">
    <property type="entry name" value="TPR_rpt"/>
</dbReference>
<feature type="compositionally biased region" description="Basic and acidic residues" evidence="4">
    <location>
        <begin position="989"/>
        <end position="1022"/>
    </location>
</feature>
<name>A0AA88R4C5_9ASTE</name>
<keyword evidence="1" id="KW-0677">Repeat</keyword>
<dbReference type="PANTHER" id="PTHR14027">
    <property type="entry name" value="RNA POLYMERASE-ASSOCIATED PROTEIN CTR9"/>
    <property type="match status" value="1"/>
</dbReference>
<dbReference type="Gene3D" id="1.25.40.10">
    <property type="entry name" value="Tetratricopeptide repeat domain"/>
    <property type="match status" value="4"/>
</dbReference>
<dbReference type="InterPro" id="IPR011990">
    <property type="entry name" value="TPR-like_helical_dom_sf"/>
</dbReference>
<dbReference type="SMART" id="SM00028">
    <property type="entry name" value="TPR"/>
    <property type="match status" value="12"/>
</dbReference>
<dbReference type="GO" id="GO:0016593">
    <property type="term" value="C:Cdc73/Paf1 complex"/>
    <property type="evidence" value="ECO:0007669"/>
    <property type="project" value="TreeGrafter"/>
</dbReference>
<dbReference type="GO" id="GO:0000993">
    <property type="term" value="F:RNA polymerase II complex binding"/>
    <property type="evidence" value="ECO:0007669"/>
    <property type="project" value="TreeGrafter"/>
</dbReference>
<dbReference type="FunFam" id="1.25.40.10:FF:000383">
    <property type="entry name" value="Rna polymerase-associated protein ctr9"/>
    <property type="match status" value="1"/>
</dbReference>
<feature type="repeat" description="TPR" evidence="3">
    <location>
        <begin position="128"/>
        <end position="161"/>
    </location>
</feature>
<dbReference type="AlphaFoldDB" id="A0AA88R4C5"/>
<proteinExistence type="predicted"/>
<dbReference type="InterPro" id="IPR031101">
    <property type="entry name" value="Ctr9"/>
</dbReference>
<dbReference type="PROSITE" id="PS50005">
    <property type="entry name" value="TPR"/>
    <property type="match status" value="4"/>
</dbReference>
<evidence type="ECO:0000256" key="4">
    <source>
        <dbReference type="SAM" id="MobiDB-lite"/>
    </source>
</evidence>
<dbReference type="Proteomes" id="UP001187471">
    <property type="component" value="Unassembled WGS sequence"/>
</dbReference>
<dbReference type="GO" id="GO:0006368">
    <property type="term" value="P:transcription elongation by RNA polymerase II"/>
    <property type="evidence" value="ECO:0007669"/>
    <property type="project" value="TreeGrafter"/>
</dbReference>
<evidence type="ECO:0000313" key="6">
    <source>
        <dbReference type="Proteomes" id="UP001187471"/>
    </source>
</evidence>
<dbReference type="GO" id="GO:0006355">
    <property type="term" value="P:regulation of DNA-templated transcription"/>
    <property type="evidence" value="ECO:0007669"/>
    <property type="project" value="InterPro"/>
</dbReference>
<feature type="repeat" description="TPR" evidence="3">
    <location>
        <begin position="197"/>
        <end position="230"/>
    </location>
</feature>
<evidence type="ECO:0000313" key="5">
    <source>
        <dbReference type="EMBL" id="KAK2974961.1"/>
    </source>
</evidence>
<feature type="compositionally biased region" description="Basic residues" evidence="4">
    <location>
        <begin position="1047"/>
        <end position="1061"/>
    </location>
</feature>
<sequence length="1170" mass="132694">MACVYIPVQNSEEEVRVVLDQLPRDATDILDILKAEQAPLDLWLIIAREYFKQGKNEQFRQILEEGSSPEIDEYYADVRYERIAILNALGAYYSYLGKIETKQREKEEHFIMATQYYNKASRIDMHEPSTWVGKGQLLLAKGDVEQAFAAFKIVLDGDRDNIPALLGQACVQFSRGRYVDSLELYKRALQVYPRCPGAVRLGIGLCRYKLGQYEKAKQAFHRVLQANPENVEALVALGILDLHKNDAADIRKGMEKMQRAFEIYPYCATSLNYLANHFFFTGQHFLVEQLTETALAVTNHGPTKSHSYYNLARSYHSKGDYEKAGLYYMASVKEINKPQEFVLPYYGLGQVQLKLGDFRSSLSNFEKVLEVYPENCETLKALGHIYVQLGQNEKALESLKKSIKSESRDAQAFLDLGELLISSDAGAALDAFKTVLWEPRGARPVFFREGLLVATVDLGENGDGATAPVPRVGGDSAVDDSMGDVGEGGPEVEGALPILETLKERSGRVANSEQARSLLKQGHEEVPVELLNNIGVLHFERGEFELAEKAFKDALGDDILLKFIDSEAQHPTDKAHHDPIKEAVHTAMDATASVEKYKDMQLFHRLEEDGVAVELPWNKISALFNLGRLLEQLHKTEMASILYRLILFKYPEYVDAYLRLAAIAKARNNVQLSIQLIRDALKVDDKCPNALLMLGDLELKNDDWVKAKDTFRAAKDATDGKDSYATLCLGNWNYFAAVRSEKRAPKLEATHLEKAKELYTKVLLQHNANLYAANGAGVVLAEKGQFDVSKDLFTQVQEAASGSVFVQMPDVWINLAHVHFAQGNFALAVKMYQNCLRKFYYNTDNQVLLYLARTHYEAEQWEDCKKTLLRAIHLAPSNYTLRFDAGVALQKFSASTLQKTKRTVAEVRSTVVELKNAVRLFSQLSAASNLQFHGFDEKKIETHVGYCKHLLEAAKVHCEAAEREDQQNKQRIELNRQVNMAEEIRRKAEEQRKVQLERRKQEDELKQVMQREEHLERIKEQWKSSTPGSKRKDRLQTEDEDGGNGDKRRRKGGKKRKREKKSRYETEETAEGDDHEEMEDEDASMAYRESYDQINDHDDQVDDNPQDLLAAAGLEDSDAEDDAVAPSSITNRRRRQLSESDDDDDEHLQRQPESSPARENSVEMPESDGD</sequence>
<dbReference type="FunFam" id="1.25.40.10:FF:000628">
    <property type="entry name" value="protein CTR9 homolog"/>
    <property type="match status" value="1"/>
</dbReference>
<feature type="region of interest" description="Disordered" evidence="4">
    <location>
        <begin position="989"/>
        <end position="1170"/>
    </location>
</feature>
<protein>
    <recommendedName>
        <fullName evidence="7">RNA polymerase-associated protein CTR9-like protein</fullName>
    </recommendedName>
</protein>
<evidence type="ECO:0000256" key="2">
    <source>
        <dbReference type="ARBA" id="ARBA00022803"/>
    </source>
</evidence>
<dbReference type="SUPFAM" id="SSF81901">
    <property type="entry name" value="HCP-like"/>
    <property type="match status" value="1"/>
</dbReference>
<accession>A0AA88R4C5</accession>
<feature type="compositionally biased region" description="Basic and acidic residues" evidence="4">
    <location>
        <begin position="1089"/>
        <end position="1098"/>
    </location>
</feature>
<dbReference type="Pfam" id="PF13432">
    <property type="entry name" value="TPR_16"/>
    <property type="match status" value="1"/>
</dbReference>
<dbReference type="SUPFAM" id="SSF48452">
    <property type="entry name" value="TPR-like"/>
    <property type="match status" value="3"/>
</dbReference>
<dbReference type="Pfam" id="PF13181">
    <property type="entry name" value="TPR_8"/>
    <property type="match status" value="4"/>
</dbReference>
<dbReference type="Pfam" id="PF14559">
    <property type="entry name" value="TPR_19"/>
    <property type="match status" value="1"/>
</dbReference>
<feature type="repeat" description="TPR" evidence="3">
    <location>
        <begin position="342"/>
        <end position="375"/>
    </location>
</feature>
<dbReference type="EMBL" id="JAVXUO010002261">
    <property type="protein sequence ID" value="KAK2974961.1"/>
    <property type="molecule type" value="Genomic_DNA"/>
</dbReference>
<evidence type="ECO:0000256" key="1">
    <source>
        <dbReference type="ARBA" id="ARBA00022737"/>
    </source>
</evidence>
<dbReference type="PANTHER" id="PTHR14027:SF2">
    <property type="entry name" value="RNA POLYMERASE-ASSOCIATED PROTEIN CTR9 HOMOLOG"/>
    <property type="match status" value="1"/>
</dbReference>
<evidence type="ECO:0000256" key="3">
    <source>
        <dbReference type="PROSITE-ProRule" id="PRU00339"/>
    </source>
</evidence>
<feature type="compositionally biased region" description="Acidic residues" evidence="4">
    <location>
        <begin position="1067"/>
        <end position="1083"/>
    </location>
</feature>
<dbReference type="FunFam" id="1.25.40.10:FF:000328">
    <property type="entry name" value="protein CTR9 homolog"/>
    <property type="match status" value="1"/>
</dbReference>
<gene>
    <name evidence="5" type="ORF">RJ640_009120</name>
</gene>
<organism evidence="5 6">
    <name type="scientific">Escallonia rubra</name>
    <dbReference type="NCBI Taxonomy" id="112253"/>
    <lineage>
        <taxon>Eukaryota</taxon>
        <taxon>Viridiplantae</taxon>
        <taxon>Streptophyta</taxon>
        <taxon>Embryophyta</taxon>
        <taxon>Tracheophyta</taxon>
        <taxon>Spermatophyta</taxon>
        <taxon>Magnoliopsida</taxon>
        <taxon>eudicotyledons</taxon>
        <taxon>Gunneridae</taxon>
        <taxon>Pentapetalae</taxon>
        <taxon>asterids</taxon>
        <taxon>campanulids</taxon>
        <taxon>Escalloniales</taxon>
        <taxon>Escalloniaceae</taxon>
        <taxon>Escallonia</taxon>
    </lineage>
</organism>